<dbReference type="GO" id="GO:0005886">
    <property type="term" value="C:plasma membrane"/>
    <property type="evidence" value="ECO:0007669"/>
    <property type="project" value="TreeGrafter"/>
</dbReference>
<proteinExistence type="predicted"/>
<dbReference type="NCBIfam" id="TIGR03083">
    <property type="entry name" value="maleylpyruvate isomerase family mycothiol-dependent enzyme"/>
    <property type="match status" value="1"/>
</dbReference>
<organism evidence="3 4">
    <name type="scientific">Kribbella voronezhensis</name>
    <dbReference type="NCBI Taxonomy" id="2512212"/>
    <lineage>
        <taxon>Bacteria</taxon>
        <taxon>Bacillati</taxon>
        <taxon>Actinomycetota</taxon>
        <taxon>Actinomycetes</taxon>
        <taxon>Propionibacteriales</taxon>
        <taxon>Kribbellaceae</taxon>
        <taxon>Kribbella</taxon>
    </lineage>
</organism>
<accession>A0A4R7T902</accession>
<dbReference type="EMBL" id="SOCE01000001">
    <property type="protein sequence ID" value="TDU87826.1"/>
    <property type="molecule type" value="Genomic_DNA"/>
</dbReference>
<dbReference type="GO" id="GO:0046872">
    <property type="term" value="F:metal ion binding"/>
    <property type="evidence" value="ECO:0007669"/>
    <property type="project" value="InterPro"/>
</dbReference>
<dbReference type="RefSeq" id="WP_133977543.1">
    <property type="nucleotide sequence ID" value="NZ_SOCE01000001.1"/>
</dbReference>
<evidence type="ECO:0000313" key="3">
    <source>
        <dbReference type="EMBL" id="TDU87826.1"/>
    </source>
</evidence>
<reference evidence="3 4" key="1">
    <citation type="submission" date="2019-03" db="EMBL/GenBank/DDBJ databases">
        <title>Genomic Encyclopedia of Type Strains, Phase III (KMG-III): the genomes of soil and plant-associated and newly described type strains.</title>
        <authorList>
            <person name="Whitman W."/>
        </authorList>
    </citation>
    <scope>NUCLEOTIDE SEQUENCE [LARGE SCALE GENOMIC DNA]</scope>
    <source>
        <strain evidence="3 4">VKM Ac-2575</strain>
    </source>
</reference>
<keyword evidence="4" id="KW-1185">Reference proteome</keyword>
<dbReference type="SUPFAM" id="SSF109854">
    <property type="entry name" value="DinB/YfiT-like putative metalloenzymes"/>
    <property type="match status" value="1"/>
</dbReference>
<comment type="caution">
    <text evidence="3">The sequence shown here is derived from an EMBL/GenBank/DDBJ whole genome shotgun (WGS) entry which is preliminary data.</text>
</comment>
<dbReference type="Gene3D" id="1.20.120.450">
    <property type="entry name" value="dinb family like domain"/>
    <property type="match status" value="1"/>
</dbReference>
<dbReference type="InterPro" id="IPR010872">
    <property type="entry name" value="MDMPI_C-term_domain"/>
</dbReference>
<dbReference type="Pfam" id="PF11716">
    <property type="entry name" value="MDMPI_N"/>
    <property type="match status" value="1"/>
</dbReference>
<dbReference type="PANTHER" id="PTHR40758:SF1">
    <property type="entry name" value="CONSERVED PROTEIN"/>
    <property type="match status" value="1"/>
</dbReference>
<evidence type="ECO:0000259" key="1">
    <source>
        <dbReference type="Pfam" id="PF07398"/>
    </source>
</evidence>
<dbReference type="Proteomes" id="UP000295151">
    <property type="component" value="Unassembled WGS sequence"/>
</dbReference>
<evidence type="ECO:0000259" key="2">
    <source>
        <dbReference type="Pfam" id="PF11716"/>
    </source>
</evidence>
<dbReference type="PANTHER" id="PTHR40758">
    <property type="entry name" value="CONSERVED PROTEIN"/>
    <property type="match status" value="1"/>
</dbReference>
<feature type="domain" description="Mycothiol-dependent maleylpyruvate isomerase metal-binding" evidence="2">
    <location>
        <begin position="9"/>
        <end position="133"/>
    </location>
</feature>
<dbReference type="InterPro" id="IPR034660">
    <property type="entry name" value="DinB/YfiT-like"/>
</dbReference>
<dbReference type="InterPro" id="IPR024344">
    <property type="entry name" value="MDMPI_metal-binding"/>
</dbReference>
<dbReference type="OrthoDB" id="3671213at2"/>
<evidence type="ECO:0000313" key="4">
    <source>
        <dbReference type="Proteomes" id="UP000295151"/>
    </source>
</evidence>
<protein>
    <submittedName>
        <fullName evidence="3">Uncharacterized protein (TIGR03083 family)</fullName>
    </submittedName>
</protein>
<dbReference type="Pfam" id="PF07398">
    <property type="entry name" value="MDMPI_C"/>
    <property type="match status" value="1"/>
</dbReference>
<feature type="domain" description="MDMPI C-terminal" evidence="1">
    <location>
        <begin position="147"/>
        <end position="242"/>
    </location>
</feature>
<sequence>MDYHEYCDQIVAQASLLAQHLIDADLVTPVPTCPGWTVGQLVRHVGGAHREAEQVAQKGRPPGQDDFRDPTHFTDTDPGQLGAWLVEGANRLAAELRAAGPDKAVATPVADQTTKFVARRMTHETVMHRADAALALGSEYRLEPGIAADSIDEWMELCALPLHFEVHPWMRELLGPDRILHFHATDTRTDWLVDLTGDAIAWRHADEEAAVVVRGTVLDLLLLIYKRRPVETVEVRGDRELLGFYLDRVSFG</sequence>
<name>A0A4R7T902_9ACTN</name>
<dbReference type="InterPro" id="IPR017517">
    <property type="entry name" value="Maleyloyr_isom"/>
</dbReference>
<gene>
    <name evidence="3" type="ORF">EV138_1355</name>
</gene>
<dbReference type="AlphaFoldDB" id="A0A4R7T902"/>